<evidence type="ECO:0000256" key="7">
    <source>
        <dbReference type="SAM" id="SignalP"/>
    </source>
</evidence>
<evidence type="ECO:0000313" key="9">
    <source>
        <dbReference type="Proteomes" id="UP001314229"/>
    </source>
</evidence>
<keyword evidence="7" id="KW-0732">Signal</keyword>
<comment type="subcellular location">
    <subcellularLocation>
        <location evidence="1">Secreted</location>
    </subcellularLocation>
</comment>
<name>A0AAV1PUJ9_SCOSC</name>
<keyword evidence="5" id="KW-0325">Glycoprotein</keyword>
<evidence type="ECO:0000313" key="8">
    <source>
        <dbReference type="EMBL" id="CAK6974549.1"/>
    </source>
</evidence>
<keyword evidence="4" id="KW-0964">Secreted</keyword>
<evidence type="ECO:0000256" key="3">
    <source>
        <dbReference type="ARBA" id="ARBA00022514"/>
    </source>
</evidence>
<comment type="caution">
    <text evidence="8">The sequence shown here is derived from an EMBL/GenBank/DDBJ whole genome shotgun (WGS) entry which is preliminary data.</text>
</comment>
<sequence>MVHALRAVVCLSLWLSVCQVRGSYIPQEMNKTIQNLLQHYKIPVRERFNGRPVFSRDLLNGKMETKVVFMGAVLDTYKKLIEHMMKQVPSPHIAGTQVPSASAVAPAVPTAAPGTASNAEAGGLRKELDYILTKIKFLKRHYNEQETLLHGLQKLRDIKMDDMVVQSKALWELPWLYEEASTLITRNKERRRRRRQTRKFKTRPQLH</sequence>
<dbReference type="AlphaFoldDB" id="A0AAV1PUJ9"/>
<dbReference type="InterPro" id="IPR009079">
    <property type="entry name" value="4_helix_cytokine-like_core"/>
</dbReference>
<dbReference type="GO" id="GO:0005133">
    <property type="term" value="F:type II interferon receptor binding"/>
    <property type="evidence" value="ECO:0007669"/>
    <property type="project" value="InterPro"/>
</dbReference>
<dbReference type="Gene3D" id="1.20.1250.10">
    <property type="match status" value="1"/>
</dbReference>
<evidence type="ECO:0000256" key="5">
    <source>
        <dbReference type="ARBA" id="ARBA00023180"/>
    </source>
</evidence>
<evidence type="ECO:0000256" key="2">
    <source>
        <dbReference type="ARBA" id="ARBA00007566"/>
    </source>
</evidence>
<dbReference type="GO" id="GO:0006955">
    <property type="term" value="P:immune response"/>
    <property type="evidence" value="ECO:0007669"/>
    <property type="project" value="InterPro"/>
</dbReference>
<feature type="region of interest" description="Disordered" evidence="6">
    <location>
        <begin position="188"/>
        <end position="207"/>
    </location>
</feature>
<keyword evidence="9" id="KW-1185">Reference proteome</keyword>
<organism evidence="8 9">
    <name type="scientific">Scomber scombrus</name>
    <name type="common">Atlantic mackerel</name>
    <name type="synonym">Scomber vernalis</name>
    <dbReference type="NCBI Taxonomy" id="13677"/>
    <lineage>
        <taxon>Eukaryota</taxon>
        <taxon>Metazoa</taxon>
        <taxon>Chordata</taxon>
        <taxon>Craniata</taxon>
        <taxon>Vertebrata</taxon>
        <taxon>Euteleostomi</taxon>
        <taxon>Actinopterygii</taxon>
        <taxon>Neopterygii</taxon>
        <taxon>Teleostei</taxon>
        <taxon>Neoteleostei</taxon>
        <taxon>Acanthomorphata</taxon>
        <taxon>Pelagiaria</taxon>
        <taxon>Scombriformes</taxon>
        <taxon>Scombridae</taxon>
        <taxon>Scomber</taxon>
    </lineage>
</organism>
<dbReference type="GO" id="GO:0005615">
    <property type="term" value="C:extracellular space"/>
    <property type="evidence" value="ECO:0007669"/>
    <property type="project" value="UniProtKB-KW"/>
</dbReference>
<comment type="similarity">
    <text evidence="2">Belongs to the type II (or gamma) interferon family.</text>
</comment>
<reference evidence="8 9" key="1">
    <citation type="submission" date="2024-01" db="EMBL/GenBank/DDBJ databases">
        <authorList>
            <person name="Alioto T."/>
            <person name="Alioto T."/>
            <person name="Gomez Garrido J."/>
        </authorList>
    </citation>
    <scope>NUCLEOTIDE SEQUENCE [LARGE SCALE GENOMIC DNA]</scope>
</reference>
<proteinExistence type="inferred from homology"/>
<dbReference type="PANTHER" id="PTHR11419:SF0">
    <property type="entry name" value="INTERFERON GAMMA"/>
    <property type="match status" value="1"/>
</dbReference>
<dbReference type="GO" id="GO:0005125">
    <property type="term" value="F:cytokine activity"/>
    <property type="evidence" value="ECO:0007669"/>
    <property type="project" value="UniProtKB-KW"/>
</dbReference>
<dbReference type="SUPFAM" id="SSF47266">
    <property type="entry name" value="4-helical cytokines"/>
    <property type="match status" value="1"/>
</dbReference>
<feature type="signal peptide" evidence="7">
    <location>
        <begin position="1"/>
        <end position="22"/>
    </location>
</feature>
<protein>
    <submittedName>
        <fullName evidence="8">Interferon gamma-like</fullName>
    </submittedName>
</protein>
<evidence type="ECO:0000256" key="1">
    <source>
        <dbReference type="ARBA" id="ARBA00004613"/>
    </source>
</evidence>
<keyword evidence="3" id="KW-0202">Cytokine</keyword>
<dbReference type="EMBL" id="CAWUFR010000262">
    <property type="protein sequence ID" value="CAK6974549.1"/>
    <property type="molecule type" value="Genomic_DNA"/>
</dbReference>
<accession>A0AAV1PUJ9</accession>
<gene>
    <name evidence="8" type="ORF">FSCOSCO3_A013738</name>
</gene>
<dbReference type="InterPro" id="IPR002069">
    <property type="entry name" value="Interferon_gamma"/>
</dbReference>
<evidence type="ECO:0000256" key="6">
    <source>
        <dbReference type="SAM" id="MobiDB-lite"/>
    </source>
</evidence>
<feature type="chain" id="PRO_5043606534" evidence="7">
    <location>
        <begin position="23"/>
        <end position="207"/>
    </location>
</feature>
<dbReference type="PANTHER" id="PTHR11419">
    <property type="entry name" value="INTERFERON GAMMA"/>
    <property type="match status" value="1"/>
</dbReference>
<evidence type="ECO:0000256" key="4">
    <source>
        <dbReference type="ARBA" id="ARBA00022525"/>
    </source>
</evidence>
<dbReference type="Proteomes" id="UP001314229">
    <property type="component" value="Unassembled WGS sequence"/>
</dbReference>